<dbReference type="NCBIfam" id="TIGR04183">
    <property type="entry name" value="Por_Secre_tail"/>
    <property type="match status" value="1"/>
</dbReference>
<proteinExistence type="predicted"/>
<gene>
    <name evidence="4" type="ORF">JCM19314_809</name>
</gene>
<dbReference type="Pfam" id="PF18962">
    <property type="entry name" value="Por_Secre_tail"/>
    <property type="match status" value="1"/>
</dbReference>
<keyword evidence="2" id="KW-1133">Transmembrane helix</keyword>
<feature type="transmembrane region" description="Helical" evidence="2">
    <location>
        <begin position="21"/>
        <end position="40"/>
    </location>
</feature>
<protein>
    <recommendedName>
        <fullName evidence="3">Secretion system C-terminal sorting domain-containing protein</fullName>
    </recommendedName>
</protein>
<dbReference type="InterPro" id="IPR026444">
    <property type="entry name" value="Secre_tail"/>
</dbReference>
<keyword evidence="1" id="KW-0732">Signal</keyword>
<evidence type="ECO:0000256" key="2">
    <source>
        <dbReference type="SAM" id="Phobius"/>
    </source>
</evidence>
<evidence type="ECO:0000313" key="4">
    <source>
        <dbReference type="EMBL" id="GAL01365.1"/>
    </source>
</evidence>
<organism evidence="4 5">
    <name type="scientific">Nonlabens ulvanivorans</name>
    <name type="common">Persicivirga ulvanivorans</name>
    <dbReference type="NCBI Taxonomy" id="906888"/>
    <lineage>
        <taxon>Bacteria</taxon>
        <taxon>Pseudomonadati</taxon>
        <taxon>Bacteroidota</taxon>
        <taxon>Flavobacteriia</taxon>
        <taxon>Flavobacteriales</taxon>
        <taxon>Flavobacteriaceae</taxon>
        <taxon>Nonlabens</taxon>
    </lineage>
</organism>
<evidence type="ECO:0000313" key="5">
    <source>
        <dbReference type="Proteomes" id="UP000029226"/>
    </source>
</evidence>
<dbReference type="AlphaFoldDB" id="A0A090QE19"/>
<comment type="caution">
    <text evidence="4">The sequence shown here is derived from an EMBL/GenBank/DDBJ whole genome shotgun (WGS) entry which is preliminary data.</text>
</comment>
<reference evidence="4 5" key="1">
    <citation type="journal article" date="2014" name="Genome Announc.">
        <title>Draft Genome Sequences of Marine Flavobacterium Nonlabens Strains NR17, NR24, NR27, NR32, NR33, and Ara13.</title>
        <authorList>
            <person name="Nakanishi M."/>
            <person name="Meirelles P."/>
            <person name="Suzuki R."/>
            <person name="Takatani N."/>
            <person name="Mino S."/>
            <person name="Suda W."/>
            <person name="Oshima K."/>
            <person name="Hattori M."/>
            <person name="Ohkuma M."/>
            <person name="Hosokawa M."/>
            <person name="Miyashita K."/>
            <person name="Thompson F.L."/>
            <person name="Niwa A."/>
            <person name="Sawabe T."/>
            <person name="Sawabe T."/>
        </authorList>
    </citation>
    <scope>NUCLEOTIDE SEQUENCE [LARGE SCALE GENOMIC DNA]</scope>
    <source>
        <strain evidence="5">JCM19314</strain>
    </source>
</reference>
<accession>A0A090QE19</accession>
<feature type="domain" description="Secretion system C-terminal sorting" evidence="3">
    <location>
        <begin position="347"/>
        <end position="407"/>
    </location>
</feature>
<dbReference type="Proteomes" id="UP000029226">
    <property type="component" value="Unassembled WGS sequence"/>
</dbReference>
<name>A0A090QE19_NONUL</name>
<keyword evidence="2" id="KW-0812">Transmembrane</keyword>
<evidence type="ECO:0000259" key="3">
    <source>
        <dbReference type="Pfam" id="PF18962"/>
    </source>
</evidence>
<sequence length="414" mass="47926">MGGYYLHNQFHVVLKNTLNQFIMKNFTLIIMFLFSTLLVAQNQLLSSIDEYYDTASSQWINSSGNNYAYDSNGNLTSEEYLFWDTSTSLWQQSYQTIYSYNANSLATMVLEQNYNSTTSQYEDSYRITYSYNSSNQLISQVFEEYVGSNWVPSDRFTVTYTNGVLTTAIIEVWNGSQYDLEERFTLSYSGSNITQFLIEYWVGSQWVLGERDLINYNGSNQRTNRIYEEWDGTTWNETDRETYTSDTFGNRISTLSTFIGNPSQDYKIDLNFDTSIQLSTLDHPFKDKTGIDFIYDESPYVSKVLTSTESQYDSAAMIFSPNYRTTFNYNSTLSNSDIALETLPFKVYPNPTSEFVFIEGPELIHTVELYDMMGRKVMESTNERISIHHLPSGLYNLIIEDINGLKSDFKIIKN</sequence>
<dbReference type="EMBL" id="BBMM01000010">
    <property type="protein sequence ID" value="GAL01365.1"/>
    <property type="molecule type" value="Genomic_DNA"/>
</dbReference>
<keyword evidence="2" id="KW-0472">Membrane</keyword>
<evidence type="ECO:0000256" key="1">
    <source>
        <dbReference type="ARBA" id="ARBA00022729"/>
    </source>
</evidence>
<dbReference type="Gene3D" id="2.40.128.720">
    <property type="match status" value="3"/>
</dbReference>